<protein>
    <submittedName>
        <fullName evidence="7">Transcription factor bHLH162-like</fullName>
    </submittedName>
</protein>
<evidence type="ECO:0000256" key="1">
    <source>
        <dbReference type="ARBA" id="ARBA00005510"/>
    </source>
</evidence>
<dbReference type="InterPro" id="IPR036638">
    <property type="entry name" value="HLH_DNA-bd_sf"/>
</dbReference>
<sequence length="203" mass="22264">METNAAAAAGRAGWNPSPQMESSHGSTRPDRKTVEKNRRIQMKALCSKLESLLPNSPTSREGASTLPLPDRLDEAVNYIKGLQGRLERMKERKKQLMGSEGTSRGMGSEMGKGMRSSHIEVQDLGPGLRVVQISSPVDRLLFYEAIRVLEEEGGAVLNANFSVVGDKAFHIIHSMVADPRGASEASKVLERLQKACNQCWRCC</sequence>
<dbReference type="Proteomes" id="UP000228380">
    <property type="component" value="Chromosome 9"/>
</dbReference>
<evidence type="ECO:0000256" key="3">
    <source>
        <dbReference type="ARBA" id="ARBA00023163"/>
    </source>
</evidence>
<feature type="region of interest" description="Disordered" evidence="4">
    <location>
        <begin position="1"/>
        <end position="37"/>
    </location>
</feature>
<evidence type="ECO:0000256" key="2">
    <source>
        <dbReference type="ARBA" id="ARBA00023015"/>
    </source>
</evidence>
<dbReference type="AlphaFoldDB" id="A0A8B7C8R2"/>
<dbReference type="RefSeq" id="XP_008794132.2">
    <property type="nucleotide sequence ID" value="XM_008795910.4"/>
</dbReference>
<dbReference type="Gene3D" id="4.10.280.10">
    <property type="entry name" value="Helix-loop-helix DNA-binding domain"/>
    <property type="match status" value="1"/>
</dbReference>
<name>A0A8B7C8R2_PHODC</name>
<dbReference type="OrthoDB" id="752507at2759"/>
<dbReference type="PROSITE" id="PS50888">
    <property type="entry name" value="BHLH"/>
    <property type="match status" value="1"/>
</dbReference>
<feature type="compositionally biased region" description="Basic and acidic residues" evidence="4">
    <location>
        <begin position="27"/>
        <end position="37"/>
    </location>
</feature>
<organism evidence="6 7">
    <name type="scientific">Phoenix dactylifera</name>
    <name type="common">Date palm</name>
    <dbReference type="NCBI Taxonomy" id="42345"/>
    <lineage>
        <taxon>Eukaryota</taxon>
        <taxon>Viridiplantae</taxon>
        <taxon>Streptophyta</taxon>
        <taxon>Embryophyta</taxon>
        <taxon>Tracheophyta</taxon>
        <taxon>Spermatophyta</taxon>
        <taxon>Magnoliopsida</taxon>
        <taxon>Liliopsida</taxon>
        <taxon>Arecaceae</taxon>
        <taxon>Coryphoideae</taxon>
        <taxon>Phoeniceae</taxon>
        <taxon>Phoenix</taxon>
    </lineage>
</organism>
<dbReference type="KEGG" id="pda:103710251"/>
<feature type="region of interest" description="Disordered" evidence="4">
    <location>
        <begin position="91"/>
        <end position="112"/>
    </location>
</feature>
<keyword evidence="6" id="KW-1185">Reference proteome</keyword>
<dbReference type="GO" id="GO:0090575">
    <property type="term" value="C:RNA polymerase II transcription regulator complex"/>
    <property type="evidence" value="ECO:0007669"/>
    <property type="project" value="TreeGrafter"/>
</dbReference>
<dbReference type="GO" id="GO:0046983">
    <property type="term" value="F:protein dimerization activity"/>
    <property type="evidence" value="ECO:0007669"/>
    <property type="project" value="InterPro"/>
</dbReference>
<dbReference type="GO" id="GO:0000977">
    <property type="term" value="F:RNA polymerase II transcription regulatory region sequence-specific DNA binding"/>
    <property type="evidence" value="ECO:0007669"/>
    <property type="project" value="TreeGrafter"/>
</dbReference>
<dbReference type="PANTHER" id="PTHR13935:SF90">
    <property type="entry name" value="TRANSCRIPTION FACTOR BHLH162"/>
    <property type="match status" value="1"/>
</dbReference>
<evidence type="ECO:0000313" key="6">
    <source>
        <dbReference type="Proteomes" id="UP000228380"/>
    </source>
</evidence>
<evidence type="ECO:0000259" key="5">
    <source>
        <dbReference type="PROSITE" id="PS50888"/>
    </source>
</evidence>
<dbReference type="SUPFAM" id="SSF47459">
    <property type="entry name" value="HLH, helix-loop-helix DNA-binding domain"/>
    <property type="match status" value="1"/>
</dbReference>
<feature type="compositionally biased region" description="Low complexity" evidence="4">
    <location>
        <begin position="1"/>
        <end position="13"/>
    </location>
</feature>
<gene>
    <name evidence="7" type="primary">LOC103710251</name>
</gene>
<keyword evidence="2" id="KW-0805">Transcription regulation</keyword>
<evidence type="ECO:0000256" key="4">
    <source>
        <dbReference type="SAM" id="MobiDB-lite"/>
    </source>
</evidence>
<dbReference type="PANTHER" id="PTHR13935">
    <property type="entry name" value="ACHAETE-SCUTE TRANSCRIPTION FACTOR-RELATED"/>
    <property type="match status" value="1"/>
</dbReference>
<dbReference type="InterPro" id="IPR011598">
    <property type="entry name" value="bHLH_dom"/>
</dbReference>
<accession>A0A8B7C8R2</accession>
<dbReference type="GeneID" id="103710251"/>
<keyword evidence="3" id="KW-0804">Transcription</keyword>
<evidence type="ECO:0000313" key="7">
    <source>
        <dbReference type="RefSeq" id="XP_008794132.2"/>
    </source>
</evidence>
<feature type="domain" description="BHLH" evidence="5">
    <location>
        <begin position="26"/>
        <end position="82"/>
    </location>
</feature>
<dbReference type="Pfam" id="PF00010">
    <property type="entry name" value="HLH"/>
    <property type="match status" value="1"/>
</dbReference>
<dbReference type="GO" id="GO:0000981">
    <property type="term" value="F:DNA-binding transcription factor activity, RNA polymerase II-specific"/>
    <property type="evidence" value="ECO:0007669"/>
    <property type="project" value="TreeGrafter"/>
</dbReference>
<feature type="region of interest" description="Disordered" evidence="4">
    <location>
        <begin position="49"/>
        <end position="68"/>
    </location>
</feature>
<feature type="compositionally biased region" description="Polar residues" evidence="4">
    <location>
        <begin position="53"/>
        <end position="62"/>
    </location>
</feature>
<comment type="similarity">
    <text evidence="1">Belongs to the bHLH protein family.</text>
</comment>
<reference evidence="6" key="1">
    <citation type="journal article" date="2019" name="Nat. Commun.">
        <title>Genome-wide association mapping of date palm fruit traits.</title>
        <authorList>
            <person name="Hazzouri K.M."/>
            <person name="Gros-Balthazard M."/>
            <person name="Flowers J.M."/>
            <person name="Copetti D."/>
            <person name="Lemansour A."/>
            <person name="Lebrun M."/>
            <person name="Masmoudi K."/>
            <person name="Ferrand S."/>
            <person name="Dhar M.I."/>
            <person name="Fresquez Z.A."/>
            <person name="Rosas U."/>
            <person name="Zhang J."/>
            <person name="Talag J."/>
            <person name="Lee S."/>
            <person name="Kudrna D."/>
            <person name="Powell R.F."/>
            <person name="Leitch I.J."/>
            <person name="Krueger R.R."/>
            <person name="Wing R.A."/>
            <person name="Amiri K.M.A."/>
            <person name="Purugganan M.D."/>
        </authorList>
    </citation>
    <scope>NUCLEOTIDE SEQUENCE [LARGE SCALE GENOMIC DNA]</scope>
    <source>
        <strain evidence="6">cv. Khalas</strain>
    </source>
</reference>
<proteinExistence type="inferred from homology"/>
<reference evidence="7" key="2">
    <citation type="submission" date="2025-08" db="UniProtKB">
        <authorList>
            <consortium name="RefSeq"/>
        </authorList>
    </citation>
    <scope>IDENTIFICATION</scope>
    <source>
        <tissue evidence="7">Young leaves</tissue>
    </source>
</reference>
<feature type="compositionally biased region" description="Polar residues" evidence="4">
    <location>
        <begin position="16"/>
        <end position="26"/>
    </location>
</feature>
<dbReference type="InterPro" id="IPR015660">
    <property type="entry name" value="MASH1/Ascl1a-like"/>
</dbReference>